<evidence type="ECO:0000313" key="3">
    <source>
        <dbReference type="Proteomes" id="UP000093111"/>
    </source>
</evidence>
<dbReference type="AlphaFoldDB" id="A0A1C7NYU4"/>
<dbReference type="STRING" id="1612624.ADU59_18695"/>
<keyword evidence="3" id="KW-1185">Reference proteome</keyword>
<sequence>MRTGNRRGGLLTGALSAAMVLLLMAGPAAAGQLADAAAKAEALAAAGNTAGAHDVMRAAISDFSATLPFSIGKAAFVTAVPAGYEMYDPKQDTVFKPGESLISYVEPVGLSWKPAAVSGKIQTHFTVDLDILSASGEVLASQKAFGDFTFTGFLRNQEIYATLTTDVSGAAAGDYILRFHFNDLNSGKSTSVDQKFTIAAAAAP</sequence>
<evidence type="ECO:0000256" key="1">
    <source>
        <dbReference type="SAM" id="SignalP"/>
    </source>
</evidence>
<name>A0A1C7NYU4_9HYPH</name>
<feature type="chain" id="PRO_5008890051" evidence="1">
    <location>
        <begin position="31"/>
        <end position="204"/>
    </location>
</feature>
<gene>
    <name evidence="2" type="ORF">ADU59_18695</name>
</gene>
<organism evidence="2 3">
    <name type="scientific">Pararhizobium polonicum</name>
    <dbReference type="NCBI Taxonomy" id="1612624"/>
    <lineage>
        <taxon>Bacteria</taxon>
        <taxon>Pseudomonadati</taxon>
        <taxon>Pseudomonadota</taxon>
        <taxon>Alphaproteobacteria</taxon>
        <taxon>Hyphomicrobiales</taxon>
        <taxon>Rhizobiaceae</taxon>
        <taxon>Rhizobium/Agrobacterium group</taxon>
        <taxon>Pararhizobium</taxon>
    </lineage>
</organism>
<accession>A0A1C7NYU4</accession>
<reference evidence="2 3" key="1">
    <citation type="journal article" date="2016" name="Syst. Appl. Microbiol.">
        <title>Pararhizobium polonicum sp. nov. isolated from tumors on stone fruit rootstocks.</title>
        <authorList>
            <person name="Pulawska J."/>
            <person name="Kuzmanovic N."/>
            <person name="Willems A."/>
            <person name="Pothier J.F."/>
        </authorList>
    </citation>
    <scope>NUCLEOTIDE SEQUENCE [LARGE SCALE GENOMIC DNA]</scope>
    <source>
        <strain evidence="2 3">F5.1</strain>
    </source>
</reference>
<feature type="signal peptide" evidence="1">
    <location>
        <begin position="1"/>
        <end position="30"/>
    </location>
</feature>
<evidence type="ECO:0000313" key="2">
    <source>
        <dbReference type="EMBL" id="OBZ94202.1"/>
    </source>
</evidence>
<dbReference type="EMBL" id="LGLV01000011">
    <property type="protein sequence ID" value="OBZ94202.1"/>
    <property type="molecule type" value="Genomic_DNA"/>
</dbReference>
<dbReference type="OrthoDB" id="8444059at2"/>
<proteinExistence type="predicted"/>
<keyword evidence="1" id="KW-0732">Signal</keyword>
<dbReference type="RefSeq" id="WP_068955647.1">
    <property type="nucleotide sequence ID" value="NZ_LGLV01000011.1"/>
</dbReference>
<dbReference type="Proteomes" id="UP000093111">
    <property type="component" value="Unassembled WGS sequence"/>
</dbReference>
<comment type="caution">
    <text evidence="2">The sequence shown here is derived from an EMBL/GenBank/DDBJ whole genome shotgun (WGS) entry which is preliminary data.</text>
</comment>
<protein>
    <submittedName>
        <fullName evidence="2">Uncharacterized protein</fullName>
    </submittedName>
</protein>
<dbReference type="PATRIC" id="fig|1612624.7.peg.5689"/>